<dbReference type="EMBL" id="BMVC01000011">
    <property type="protein sequence ID" value="GHD04197.1"/>
    <property type="molecule type" value="Genomic_DNA"/>
</dbReference>
<dbReference type="GO" id="GO:0030077">
    <property type="term" value="C:plasma membrane light-harvesting complex"/>
    <property type="evidence" value="ECO:0007669"/>
    <property type="project" value="InterPro"/>
</dbReference>
<protein>
    <recommendedName>
        <fullName evidence="3">PRC-barrel domain containing protein</fullName>
    </recommendedName>
</protein>
<organism evidence="1 2">
    <name type="scientific">Streptomyces finlayi</name>
    <dbReference type="NCBI Taxonomy" id="67296"/>
    <lineage>
        <taxon>Bacteria</taxon>
        <taxon>Bacillati</taxon>
        <taxon>Actinomycetota</taxon>
        <taxon>Actinomycetes</taxon>
        <taxon>Kitasatosporales</taxon>
        <taxon>Streptomycetaceae</taxon>
        <taxon>Streptomyces</taxon>
    </lineage>
</organism>
<dbReference type="GO" id="GO:0019684">
    <property type="term" value="P:photosynthesis, light reaction"/>
    <property type="evidence" value="ECO:0007669"/>
    <property type="project" value="InterPro"/>
</dbReference>
<dbReference type="SUPFAM" id="SSF50346">
    <property type="entry name" value="PRC-barrel domain"/>
    <property type="match status" value="1"/>
</dbReference>
<dbReference type="InterPro" id="IPR014747">
    <property type="entry name" value="Bac_photo_RC_H_C"/>
</dbReference>
<comment type="caution">
    <text evidence="1">The sequence shown here is derived from an EMBL/GenBank/DDBJ whole genome shotgun (WGS) entry which is preliminary data.</text>
</comment>
<proteinExistence type="predicted"/>
<dbReference type="Gene3D" id="3.90.50.10">
    <property type="entry name" value="Photosynthetic Reaction Center, subunit H, domain 2"/>
    <property type="match status" value="1"/>
</dbReference>
<dbReference type="AlphaFoldDB" id="A0A919CC76"/>
<reference evidence="1" key="2">
    <citation type="submission" date="2020-09" db="EMBL/GenBank/DDBJ databases">
        <authorList>
            <person name="Sun Q."/>
            <person name="Ohkuma M."/>
        </authorList>
    </citation>
    <scope>NUCLEOTIDE SEQUENCE</scope>
    <source>
        <strain evidence="1">JCM 4637</strain>
    </source>
</reference>
<dbReference type="Proteomes" id="UP000638353">
    <property type="component" value="Unassembled WGS sequence"/>
</dbReference>
<evidence type="ECO:0008006" key="3">
    <source>
        <dbReference type="Google" id="ProtNLM"/>
    </source>
</evidence>
<name>A0A919CC76_9ACTN</name>
<accession>A0A919CC76</accession>
<sequence length="112" mass="12546">MWGYRQAAAYRPGTKLTGFKVEATDGSIGKVDKHSEDAGAAYLVVDTGPMIFGKEVLLPAGTVVRVDVQEKKVYVDRTKAEIKDSPTFDKEKHLDDPHYREQLGTYYRRPLG</sequence>
<dbReference type="InterPro" id="IPR011033">
    <property type="entry name" value="PRC_barrel-like_sf"/>
</dbReference>
<evidence type="ECO:0000313" key="1">
    <source>
        <dbReference type="EMBL" id="GHD04197.1"/>
    </source>
</evidence>
<gene>
    <name evidence="1" type="ORF">GCM10010334_52710</name>
</gene>
<evidence type="ECO:0000313" key="2">
    <source>
        <dbReference type="Proteomes" id="UP000638353"/>
    </source>
</evidence>
<reference evidence="1" key="1">
    <citation type="journal article" date="2014" name="Int. J. Syst. Evol. Microbiol.">
        <title>Complete genome sequence of Corynebacterium casei LMG S-19264T (=DSM 44701T), isolated from a smear-ripened cheese.</title>
        <authorList>
            <consortium name="US DOE Joint Genome Institute (JGI-PGF)"/>
            <person name="Walter F."/>
            <person name="Albersmeier A."/>
            <person name="Kalinowski J."/>
            <person name="Ruckert C."/>
        </authorList>
    </citation>
    <scope>NUCLEOTIDE SEQUENCE</scope>
    <source>
        <strain evidence="1">JCM 4637</strain>
    </source>
</reference>